<dbReference type="SMART" id="SM00292">
    <property type="entry name" value="BRCT"/>
    <property type="match status" value="1"/>
</dbReference>
<keyword evidence="10 15" id="KW-0520">NAD</keyword>
<dbReference type="EC" id="2.4.2.-" evidence="15"/>
<evidence type="ECO:0000259" key="20">
    <source>
        <dbReference type="PROSITE" id="PS51060"/>
    </source>
</evidence>
<keyword evidence="23" id="KW-1185">Reference proteome</keyword>
<dbReference type="Pfam" id="PF00244">
    <property type="entry name" value="14-3-3"/>
    <property type="match status" value="1"/>
</dbReference>
<feature type="region of interest" description="Disordered" evidence="16">
    <location>
        <begin position="656"/>
        <end position="697"/>
    </location>
</feature>
<dbReference type="InterPro" id="IPR004102">
    <property type="entry name" value="Poly(ADP-ribose)pol_reg_dom"/>
</dbReference>
<comment type="subcellular location">
    <subcellularLocation>
        <location evidence="1">Nucleus</location>
    </subcellularLocation>
</comment>
<evidence type="ECO:0000256" key="2">
    <source>
        <dbReference type="ARBA" id="ARBA00006141"/>
    </source>
</evidence>
<evidence type="ECO:0000259" key="19">
    <source>
        <dbReference type="PROSITE" id="PS51059"/>
    </source>
</evidence>
<keyword evidence="5 15" id="KW-0808">Transferase</keyword>
<dbReference type="InterPro" id="IPR000684">
    <property type="entry name" value="RNA_pol_II_repeat_euk"/>
</dbReference>
<evidence type="ECO:0000313" key="23">
    <source>
        <dbReference type="Proteomes" id="UP000001064"/>
    </source>
</evidence>
<feature type="compositionally biased region" description="Pro residues" evidence="16">
    <location>
        <begin position="1849"/>
        <end position="1863"/>
    </location>
</feature>
<feature type="region of interest" description="Disordered" evidence="16">
    <location>
        <begin position="1933"/>
        <end position="1975"/>
    </location>
</feature>
<dbReference type="InterPro" id="IPR012317">
    <property type="entry name" value="Poly(ADP-ribose)pol_cat_dom"/>
</dbReference>
<dbReference type="RefSeq" id="XP_003290740.1">
    <property type="nucleotide sequence ID" value="XM_003290692.1"/>
</dbReference>
<evidence type="ECO:0000256" key="14">
    <source>
        <dbReference type="ARBA" id="ARBA00024347"/>
    </source>
</evidence>
<keyword evidence="7" id="KW-0479">Metal-binding</keyword>
<evidence type="ECO:0000256" key="4">
    <source>
        <dbReference type="ARBA" id="ARBA00022676"/>
    </source>
</evidence>
<dbReference type="GO" id="GO:0003950">
    <property type="term" value="F:NAD+ poly-ADP-ribosyltransferase activity"/>
    <property type="evidence" value="ECO:0007669"/>
    <property type="project" value="UniProtKB-UniRule"/>
</dbReference>
<dbReference type="Pfam" id="PF13768">
    <property type="entry name" value="VWA_3"/>
    <property type="match status" value="1"/>
</dbReference>
<evidence type="ECO:0000259" key="17">
    <source>
        <dbReference type="PROSITE" id="PS50172"/>
    </source>
</evidence>
<dbReference type="InterPro" id="IPR013694">
    <property type="entry name" value="VIT"/>
</dbReference>
<dbReference type="GO" id="GO:0003677">
    <property type="term" value="F:DNA binding"/>
    <property type="evidence" value="ECO:0007669"/>
    <property type="project" value="UniProtKB-KW"/>
</dbReference>
<dbReference type="SMART" id="SM00101">
    <property type="entry name" value="14_3_3"/>
    <property type="match status" value="1"/>
</dbReference>
<dbReference type="SMART" id="SM00609">
    <property type="entry name" value="VIT"/>
    <property type="match status" value="1"/>
</dbReference>
<comment type="similarity">
    <text evidence="2">Belongs to the 14-3-3 family.</text>
</comment>
<feature type="compositionally biased region" description="Basic and acidic residues" evidence="16">
    <location>
        <begin position="1965"/>
        <end position="1975"/>
    </location>
</feature>
<dbReference type="GO" id="GO:0005634">
    <property type="term" value="C:nucleus"/>
    <property type="evidence" value="ECO:0007669"/>
    <property type="project" value="UniProtKB-SubCell"/>
</dbReference>
<dbReference type="SUPFAM" id="SSF52113">
    <property type="entry name" value="BRCT domain"/>
    <property type="match status" value="2"/>
</dbReference>
<feature type="compositionally biased region" description="Polar residues" evidence="16">
    <location>
        <begin position="2121"/>
        <end position="2139"/>
    </location>
</feature>
<dbReference type="Gene3D" id="3.90.228.10">
    <property type="match status" value="1"/>
</dbReference>
<dbReference type="GO" id="GO:0016779">
    <property type="term" value="F:nucleotidyltransferase activity"/>
    <property type="evidence" value="ECO:0007669"/>
    <property type="project" value="UniProtKB-KW"/>
</dbReference>
<dbReference type="Gene3D" id="1.20.190.20">
    <property type="entry name" value="14-3-3 domain"/>
    <property type="match status" value="1"/>
</dbReference>
<dbReference type="SUPFAM" id="SSF47587">
    <property type="entry name" value="Domain of poly(ADP-ribose) polymerase"/>
    <property type="match status" value="1"/>
</dbReference>
<dbReference type="PANTHER" id="PTHR46530:SF1">
    <property type="entry name" value="PROTEIN MONO-ADP-RIBOSYLTRANSFERASE PARP4"/>
    <property type="match status" value="1"/>
</dbReference>
<dbReference type="eggNOG" id="KOG1037">
    <property type="taxonomic scope" value="Eukaryota"/>
</dbReference>
<keyword evidence="6" id="KW-0548">Nucleotidyltransferase</keyword>
<dbReference type="GO" id="GO:0010421">
    <property type="term" value="P:hydrogen peroxide-mediated programmed cell death"/>
    <property type="evidence" value="ECO:0007669"/>
    <property type="project" value="EnsemblProtists"/>
</dbReference>
<accession>F0ZTJ5</accession>
<dbReference type="GO" id="GO:0006366">
    <property type="term" value="P:transcription by RNA polymerase II"/>
    <property type="evidence" value="ECO:0007669"/>
    <property type="project" value="InterPro"/>
</dbReference>
<dbReference type="InterPro" id="IPR036815">
    <property type="entry name" value="14-3-3_dom_sf"/>
</dbReference>
<evidence type="ECO:0000256" key="12">
    <source>
        <dbReference type="ARBA" id="ARBA00023163"/>
    </source>
</evidence>
<dbReference type="InterPro" id="IPR031273">
    <property type="entry name" value="PARP4"/>
</dbReference>
<feature type="compositionally biased region" description="Polar residues" evidence="16">
    <location>
        <begin position="1830"/>
        <end position="1839"/>
    </location>
</feature>
<dbReference type="GO" id="GO:0046872">
    <property type="term" value="F:metal ion binding"/>
    <property type="evidence" value="ECO:0007669"/>
    <property type="project" value="UniProtKB-KW"/>
</dbReference>
<dbReference type="PROSITE" id="PS51059">
    <property type="entry name" value="PARP_CATALYTIC"/>
    <property type="match status" value="1"/>
</dbReference>
<keyword evidence="3" id="KW-0597">Phosphoprotein</keyword>
<dbReference type="EMBL" id="GL871177">
    <property type="protein sequence ID" value="EGC32742.1"/>
    <property type="molecule type" value="Genomic_DNA"/>
</dbReference>
<evidence type="ECO:0000256" key="5">
    <source>
        <dbReference type="ARBA" id="ARBA00022679"/>
    </source>
</evidence>
<dbReference type="OrthoDB" id="19924at2759"/>
<dbReference type="Gene3D" id="3.40.50.410">
    <property type="entry name" value="von Willebrand factor, type A domain"/>
    <property type="match status" value="1"/>
</dbReference>
<dbReference type="STRING" id="5786.F0ZTJ5"/>
<dbReference type="Pfam" id="PF00644">
    <property type="entry name" value="PARP"/>
    <property type="match status" value="1"/>
</dbReference>
<dbReference type="OMA" id="IGEVTIY"/>
<evidence type="ECO:0000259" key="18">
    <source>
        <dbReference type="PROSITE" id="PS50234"/>
    </source>
</evidence>
<dbReference type="InterPro" id="IPR036465">
    <property type="entry name" value="vWFA_dom_sf"/>
</dbReference>
<feature type="compositionally biased region" description="Basic and acidic residues" evidence="16">
    <location>
        <begin position="2170"/>
        <end position="2180"/>
    </location>
</feature>
<feature type="region of interest" description="Disordered" evidence="16">
    <location>
        <begin position="2107"/>
        <end position="2191"/>
    </location>
</feature>
<feature type="domain" description="VWFA" evidence="18">
    <location>
        <begin position="958"/>
        <end position="1134"/>
    </location>
</feature>
<dbReference type="PROSITE" id="PS00115">
    <property type="entry name" value="RNA_POL_II_REPEAT"/>
    <property type="match status" value="4"/>
</dbReference>
<dbReference type="GeneID" id="10508364"/>
<evidence type="ECO:0000256" key="16">
    <source>
        <dbReference type="SAM" id="MobiDB-lite"/>
    </source>
</evidence>
<feature type="region of interest" description="Disordered" evidence="16">
    <location>
        <begin position="2063"/>
        <end position="2085"/>
    </location>
</feature>
<dbReference type="GO" id="GO:0010918">
    <property type="term" value="P:positive regulation of mitochondrial membrane potential"/>
    <property type="evidence" value="ECO:0007669"/>
    <property type="project" value="EnsemblProtists"/>
</dbReference>
<keyword evidence="8" id="KW-0677">Repeat</keyword>
<dbReference type="Proteomes" id="UP000001064">
    <property type="component" value="Unassembled WGS sequence"/>
</dbReference>
<dbReference type="Gene3D" id="3.40.50.10190">
    <property type="entry name" value="BRCT domain"/>
    <property type="match status" value="1"/>
</dbReference>
<dbReference type="SMART" id="SM00327">
    <property type="entry name" value="VWA"/>
    <property type="match status" value="1"/>
</dbReference>
<feature type="compositionally biased region" description="Acidic residues" evidence="16">
    <location>
        <begin position="1933"/>
        <end position="1944"/>
    </location>
</feature>
<dbReference type="PROSITE" id="PS51060">
    <property type="entry name" value="PARP_ALPHA_HD"/>
    <property type="match status" value="1"/>
</dbReference>
<evidence type="ECO:0000259" key="21">
    <source>
        <dbReference type="PROSITE" id="PS51468"/>
    </source>
</evidence>
<keyword evidence="9" id="KW-0862">Zinc</keyword>
<dbReference type="PROSITE" id="PS50172">
    <property type="entry name" value="BRCT"/>
    <property type="match status" value="1"/>
</dbReference>
<feature type="region of interest" description="Disordered" evidence="16">
    <location>
        <begin position="1991"/>
        <end position="2036"/>
    </location>
</feature>
<organism evidence="22 23">
    <name type="scientific">Dictyostelium purpureum</name>
    <name type="common">Slime mold</name>
    <dbReference type="NCBI Taxonomy" id="5786"/>
    <lineage>
        <taxon>Eukaryota</taxon>
        <taxon>Amoebozoa</taxon>
        <taxon>Evosea</taxon>
        <taxon>Eumycetozoa</taxon>
        <taxon>Dictyostelia</taxon>
        <taxon>Dictyosteliales</taxon>
        <taxon>Dictyosteliaceae</taxon>
        <taxon>Dictyostelium</taxon>
    </lineage>
</organism>
<dbReference type="eggNOG" id="KOG0260">
    <property type="taxonomic scope" value="Eukaryota"/>
</dbReference>
<dbReference type="eggNOG" id="KOG0841">
    <property type="taxonomic scope" value="Eukaryota"/>
</dbReference>
<evidence type="ECO:0000256" key="15">
    <source>
        <dbReference type="RuleBase" id="RU362114"/>
    </source>
</evidence>
<keyword evidence="13" id="KW-0539">Nucleus</keyword>
<evidence type="ECO:0000256" key="1">
    <source>
        <dbReference type="ARBA" id="ARBA00004123"/>
    </source>
</evidence>
<evidence type="ECO:0000313" key="22">
    <source>
        <dbReference type="EMBL" id="EGC32742.1"/>
    </source>
</evidence>
<dbReference type="InterPro" id="IPR002035">
    <property type="entry name" value="VWF_A"/>
</dbReference>
<feature type="compositionally biased region" description="Low complexity" evidence="16">
    <location>
        <begin position="1807"/>
        <end position="1820"/>
    </location>
</feature>
<evidence type="ECO:0000256" key="11">
    <source>
        <dbReference type="ARBA" id="ARBA00023125"/>
    </source>
</evidence>
<evidence type="ECO:0000256" key="9">
    <source>
        <dbReference type="ARBA" id="ARBA00022833"/>
    </source>
</evidence>
<dbReference type="PROSITE" id="PS50234">
    <property type="entry name" value="VWFA"/>
    <property type="match status" value="1"/>
</dbReference>
<keyword evidence="11" id="KW-0238">DNA-binding</keyword>
<evidence type="ECO:0000256" key="3">
    <source>
        <dbReference type="ARBA" id="ARBA00022553"/>
    </source>
</evidence>
<dbReference type="SUPFAM" id="SSF56399">
    <property type="entry name" value="ADP-ribosylation"/>
    <property type="match status" value="1"/>
</dbReference>
<dbReference type="PRINTS" id="PR00305">
    <property type="entry name" value="1433ZETA"/>
</dbReference>
<gene>
    <name evidence="22" type="ORF">DICPUDRAFT_155275</name>
</gene>
<feature type="compositionally biased region" description="Basic and acidic residues" evidence="16">
    <location>
        <begin position="2147"/>
        <end position="2160"/>
    </location>
</feature>
<feature type="domain" description="PARP catalytic" evidence="19">
    <location>
        <begin position="445"/>
        <end position="644"/>
    </location>
</feature>
<dbReference type="InterPro" id="IPR001357">
    <property type="entry name" value="BRCT_dom"/>
</dbReference>
<evidence type="ECO:0000256" key="7">
    <source>
        <dbReference type="ARBA" id="ARBA00022723"/>
    </source>
</evidence>
<dbReference type="InterPro" id="IPR023410">
    <property type="entry name" value="14-3-3_domain"/>
</dbReference>
<feature type="region of interest" description="Disordered" evidence="16">
    <location>
        <begin position="1636"/>
        <end position="1687"/>
    </location>
</feature>
<dbReference type="InterPro" id="IPR036420">
    <property type="entry name" value="BRCT_dom_sf"/>
</dbReference>
<dbReference type="KEGG" id="dpp:DICPUDRAFT_155275"/>
<feature type="domain" description="BRCT" evidence="17">
    <location>
        <begin position="10"/>
        <end position="118"/>
    </location>
</feature>
<dbReference type="SUPFAM" id="SSF53300">
    <property type="entry name" value="vWA-like"/>
    <property type="match status" value="1"/>
</dbReference>
<name>F0ZTJ5_DICPU</name>
<evidence type="ECO:0000256" key="6">
    <source>
        <dbReference type="ARBA" id="ARBA00022695"/>
    </source>
</evidence>
<dbReference type="PANTHER" id="PTHR46530">
    <property type="entry name" value="PROTEIN MONO-ADP-RIBOSYLTRANSFERASE PARP4"/>
    <property type="match status" value="1"/>
</dbReference>
<keyword evidence="12" id="KW-0804">Transcription</keyword>
<dbReference type="InParanoid" id="F0ZTJ5"/>
<feature type="domain" description="PARP alpha-helical" evidence="20">
    <location>
        <begin position="311"/>
        <end position="440"/>
    </location>
</feature>
<evidence type="ECO:0000256" key="10">
    <source>
        <dbReference type="ARBA" id="ARBA00023027"/>
    </source>
</evidence>
<dbReference type="Pfam" id="PF08487">
    <property type="entry name" value="VIT"/>
    <property type="match status" value="1"/>
</dbReference>
<dbReference type="InterPro" id="IPR000308">
    <property type="entry name" value="14-3-3"/>
</dbReference>
<dbReference type="PROSITE" id="PS51468">
    <property type="entry name" value="VIT"/>
    <property type="match status" value="1"/>
</dbReference>
<feature type="region of interest" description="Disordered" evidence="16">
    <location>
        <begin position="1800"/>
        <end position="1869"/>
    </location>
</feature>
<evidence type="ECO:0000256" key="13">
    <source>
        <dbReference type="ARBA" id="ARBA00023242"/>
    </source>
</evidence>
<comment type="similarity">
    <text evidence="14">Belongs to the ARTD/PARP family.</text>
</comment>
<dbReference type="InterPro" id="IPR036616">
    <property type="entry name" value="Poly(ADP-ribose)pol_reg_dom_sf"/>
</dbReference>
<keyword evidence="4 15" id="KW-0328">Glycosyltransferase</keyword>
<dbReference type="SUPFAM" id="SSF48445">
    <property type="entry name" value="14-3-3 protein"/>
    <property type="match status" value="1"/>
</dbReference>
<dbReference type="VEuPathDB" id="AmoebaDB:DICPUDRAFT_155275"/>
<proteinExistence type="inferred from homology"/>
<sequence length="2350" mass="262413">MPSGFNNTQKKSNILNGNTFYLDCGPSSGYKIKKELQTFIESNGGLVSMILNQKVNYYVFYGDFQDLVKVENNNDVNIEDLSFGIKKAIKLNIPIVSKRYLDDSASYGSLLSHDEYSLVSKYNIKEYHYKSFDFSNLLGDNNNNDSGSENKNKKFDRIKYDEKSDLFPESKYHIVKHNILSKHDRLSDRFCCIELHVAGKSLNLIQVGGGSNNSGQDSSDDDTSSFYRVFLNYGTISGGIYKEISEETKEWISANSIESALSIYNQILLEYLNQNDYSKLQLSSVIVGSDKLKKLYQTQSEDLSQQKPLPPNSLPKSIESLIKMLYDNAIVELASKFGNGNTLSLSPEGTIKTSMGDITLAQVDKAELALFQLSTLLRTTNTKIDENKSVELFNEVYKALPQIKPSSSKPFDYEHLSDIQESIQVMKDILSVGESLSGLSFSVGNNEAKRYRALHCNITKLDDSSKDYKRLLDQLKLDDKLSIKSIYKISRNDEENLKFQLGNIKTLYHGSNPSNILGILSRGLLPPNVSTSIGSGRRDIGYLGSGIYFGTKAMTSAQYCKDSEINHHKYMFICQVALGNCKKYTTHQIQLNQPPKGFNSVQGVQSTSNLKSEFLDDEIVIYNSKQQKLQYLIEFQDTNLRKELLNIPNQVLNVSNSPQTTIKPDECPTTIPEKSENKKDIEEEEEQKEIGLVSKSSSGKDDIPLKSVHVRARVLDLIGEVTIYQHYQNCSSSTIEAKYVFPLDEMGAVCGFEAFINGKHIIGEVKEKEKAHREYREAVAAGHGAYLMDEDKPDVFTVSVGNLPPKCDVLIKITYVTELSVDGLDISFVLPRSITPRQRLSSGSNVTQNVTKTVSISDQDQKDSDLTIQVGIDMPYNIVKLTSPTHNIKIKRTHTKATIELQPGDKSYLDKNFQLLIGLEEPYSPRMWVEVDDKGHHASMLAFYPKLDIDSTQESFTHLTLLIDLSASMAGDTFEDLLRAVRLTVRNLRGVPKLLFNICDFGDNYDWLFVEDVLPTEENLQIAWNHINKLKPISGGTKLHSPLESIYLLSEKAKPTNPHNILLFTDGNVSNEELSLMLAKKASNFCRLFTFGIGEHCSRHFIKQISRIGSGYADFIVPNKRPNPKKIVDMIQRVLQPAMSNIEVAFDSTDKIVQSPATISSIFKSERQVIYAFSGICTRATLVCHAPGGGIVSNIVHTPEIGFIKGNLIHRLAARSMIREYNDGTYSSNKHEHDLIKMKKKQDVIDLSIKYSIVTEFTSFVAIEKREAGEQIKKIDSIHSIISQTAVDSLPYVAWENKGEGFDQDLNDPSLVSKRDQLINLIKEYHSNNRYSDSIRIFYQLNETFGDYSHDELSLLSNTISELISEKVTSLISINISAPTTPTKPLSSANSKQQRLKKKLKDEIIYEGKGLLRLLESSYNSMSNSSFANQEKLLSLIESQYSIYTGLYRCDDNKYSKKQWQEKIENLYNQFINKSKENPLPPTNSTLIKFYHSVSHFYHANGDTQKAILISKQAFDNGISELDCLEESSYKDSTLELQKLRDYLNELTVYSDEIVEELEEENYTLSDLKEIPSKVSDFENAEKEINTIPQTSAGEWLKAAQVSNITLKQKSFKPKIEIDTNIRLINDEDPIYKPTSLSYAPTSPSYSPTSPSYSPTSPSYSPTSPSYSPTSPSYSPTSPSYSPSPLTSITFSPNHPLEPRHIVSLGTKVKESLEPFVYNQVIGAPFLPLPTVYSKKIFPISSGPPPPPPPNLYVPQSKRETFISRAVGGAPVPTVIPTPTLPIEALSGFFGGGRGVGSCVPKAPQKYQQNNNNNNSNYPSPGAPSDHRFNSISGKSSGSMAPRTSLPSAPAPSAPAPPPPPLPSFGGLAASKSLASDRSDLLSSIRSGVSFKYAGQSSALNANQLEPTQPNSELLNKLSSALSLRRMSTCFIDNDEDDEDDWSDSDGGYDGTSISTLTAAAPLQQKKEKKEESHDDIGFGLFDEYDYYTPQMSNEKLPDKPKIHESEEESDGDMGFGLFGDYNDKPQEKPVSVPINQVSAPIKPVSVPTKPVRLYQEESDEDMGFDLFGDYDDKPQEKPVSASINQVSAPIKPAVCLYQEESDEDMGFDLFGDYDDKPQGKSVSTLTKPASTPINQVSAPTKPVSHKYQEESYEIKEYSRRRLSRGNQAKSEDTLPAKDEKKKKRKEKKDLKLKERSEIVEEKLKVKPAQSISSFVSPSPLSSSLSSSSKHSISSLTIKVCTQLRKVVSDLGSSSFKISPTAAALGISEMEFYKYERKLGGLQSKTFKNLLYLFIFVFLSMLTDETYDIDLITRDIPILACESSLLSYGVDRAYIKNVLKTSSNKNLLKF</sequence>
<feature type="compositionally biased region" description="Basic and acidic residues" evidence="16">
    <location>
        <begin position="1996"/>
        <end position="2005"/>
    </location>
</feature>
<evidence type="ECO:0000256" key="8">
    <source>
        <dbReference type="ARBA" id="ARBA00022737"/>
    </source>
</evidence>
<protein>
    <recommendedName>
        <fullName evidence="15">Poly [ADP-ribose] polymerase</fullName>
        <shortName evidence="15">PARP</shortName>
        <ecNumber evidence="15">2.4.2.-</ecNumber>
    </recommendedName>
</protein>
<feature type="domain" description="VIT" evidence="21">
    <location>
        <begin position="689"/>
        <end position="817"/>
    </location>
</feature>
<reference evidence="23" key="1">
    <citation type="journal article" date="2011" name="Genome Biol.">
        <title>Comparative genomics of the social amoebae Dictyostelium discoideum and Dictyostelium purpureum.</title>
        <authorList>
            <consortium name="US DOE Joint Genome Institute (JGI-PGF)"/>
            <person name="Sucgang R."/>
            <person name="Kuo A."/>
            <person name="Tian X."/>
            <person name="Salerno W."/>
            <person name="Parikh A."/>
            <person name="Feasley C.L."/>
            <person name="Dalin E."/>
            <person name="Tu H."/>
            <person name="Huang E."/>
            <person name="Barry K."/>
            <person name="Lindquist E."/>
            <person name="Shapiro H."/>
            <person name="Bruce D."/>
            <person name="Schmutz J."/>
            <person name="Salamov A."/>
            <person name="Fey P."/>
            <person name="Gaudet P."/>
            <person name="Anjard C."/>
            <person name="Babu M.M."/>
            <person name="Basu S."/>
            <person name="Bushmanova Y."/>
            <person name="van der Wel H."/>
            <person name="Katoh-Kurasawa M."/>
            <person name="Dinh C."/>
            <person name="Coutinho P.M."/>
            <person name="Saito T."/>
            <person name="Elias M."/>
            <person name="Schaap P."/>
            <person name="Kay R.R."/>
            <person name="Henrissat B."/>
            <person name="Eichinger L."/>
            <person name="Rivero F."/>
            <person name="Putnam N.H."/>
            <person name="West C.M."/>
            <person name="Loomis W.F."/>
            <person name="Chisholm R.L."/>
            <person name="Shaulsky G."/>
            <person name="Strassmann J.E."/>
            <person name="Queller D.C."/>
            <person name="Kuspa A."/>
            <person name="Grigoriev I.V."/>
        </authorList>
    </citation>
    <scope>NUCLEOTIDE SEQUENCE [LARGE SCALE GENOMIC DNA]</scope>
    <source>
        <strain evidence="23">QSDP1</strain>
    </source>
</reference>